<keyword evidence="1" id="KW-1133">Transmembrane helix</keyword>
<dbReference type="InterPro" id="IPR018705">
    <property type="entry name" value="DUF2134_membrane"/>
</dbReference>
<sequence>MRHVTSGSIHPRQRGAVSLMAALLIAAIGVAALVSLDVGFVFYTQRQLQKLVDVAALSGAQQSKSADDQATTNANVLSSVTSAAAQNGYTKAVANDCTTAVAGAADGVRTCLGLWDPANPANGDSTRHFDPGYPATTVSANAVRVQATLTVPLLFMFQGGQSRQLHAEAIAAASPPAASFTLGSGLLRLSSGNGLLGLLLGNSVNLSVADWSGLVGANVTLEQLRLRAGVGTVDQLLNTSLSIQDFYALVLGAAGQSALLNAALGSPTTQLGLNGIGTKVTLGQMLDLGVLTPAASSAAEAALNVATLLTTAAYVARGTSAVDLSTLNVKTALGSIGGSMYIIQPPKVAVGPAKQYPDGTWKTTATTAQLGLKLAAQVSVPLVVANVNLNLPLWLQIAQAKGDLTHIQCAAAVPDRRATVNVSTNAVMACLGNPGGTGCSGGPLTIADVQLSAVGLFPIADAKMTGQPISQSGLAGAGNSFVLAPGGYVAASSSTVIGDTVTNVINGLNPTLDVSLLQLQLLSISPGWLLQQVLNPLLTLINQLVNTLTSLLGISLANADLWLNGVDCNNTELVY</sequence>
<feature type="domain" description="DUF2134" evidence="2">
    <location>
        <begin position="58"/>
        <end position="171"/>
    </location>
</feature>
<name>A0A482J242_9BURK</name>
<dbReference type="RefSeq" id="WP_111733749.1">
    <property type="nucleotide sequence ID" value="NZ_CP037901.1"/>
</dbReference>
<dbReference type="EMBL" id="CP037901">
    <property type="protein sequence ID" value="QBP13609.1"/>
    <property type="molecule type" value="Genomic_DNA"/>
</dbReference>
<dbReference type="Proteomes" id="UP000253772">
    <property type="component" value="Chromosome c2"/>
</dbReference>
<accession>A0A482J242</accession>
<dbReference type="OrthoDB" id="8534992at2"/>
<evidence type="ECO:0000259" key="2">
    <source>
        <dbReference type="Pfam" id="PF09977"/>
    </source>
</evidence>
<dbReference type="AlphaFoldDB" id="A0A482J242"/>
<feature type="transmembrane region" description="Helical" evidence="1">
    <location>
        <begin position="21"/>
        <end position="43"/>
    </location>
</feature>
<evidence type="ECO:0000313" key="4">
    <source>
        <dbReference type="Proteomes" id="UP000253772"/>
    </source>
</evidence>
<gene>
    <name evidence="3" type="ORF">DDF84_028880</name>
</gene>
<keyword evidence="1" id="KW-0812">Transmembrane</keyword>
<organism evidence="3 4">
    <name type="scientific">Cupriavidus metallidurans</name>
    <dbReference type="NCBI Taxonomy" id="119219"/>
    <lineage>
        <taxon>Bacteria</taxon>
        <taxon>Pseudomonadati</taxon>
        <taxon>Pseudomonadota</taxon>
        <taxon>Betaproteobacteria</taxon>
        <taxon>Burkholderiales</taxon>
        <taxon>Burkholderiaceae</taxon>
        <taxon>Cupriavidus</taxon>
    </lineage>
</organism>
<reference evidence="3 4" key="1">
    <citation type="submission" date="2019-03" db="EMBL/GenBank/DDBJ databases">
        <title>Comparative insights into the high quality Complete genome sequence of highly metal resistant Cupriavidus metallidurans strain BS1 isolated from a gold-copper mine.</title>
        <authorList>
            <person name="Mazhar H.S."/>
            <person name="Rensing C."/>
        </authorList>
    </citation>
    <scope>NUCLEOTIDE SEQUENCE [LARGE SCALE GENOMIC DNA]</scope>
    <source>
        <strain evidence="3 4">BS1</strain>
    </source>
</reference>
<evidence type="ECO:0000256" key="1">
    <source>
        <dbReference type="SAM" id="Phobius"/>
    </source>
</evidence>
<keyword evidence="1" id="KW-0472">Membrane</keyword>
<proteinExistence type="predicted"/>
<protein>
    <recommendedName>
        <fullName evidence="2">DUF2134 domain-containing protein</fullName>
    </recommendedName>
</protein>
<dbReference type="Pfam" id="PF09977">
    <property type="entry name" value="Tad_C"/>
    <property type="match status" value="1"/>
</dbReference>
<evidence type="ECO:0000313" key="3">
    <source>
        <dbReference type="EMBL" id="QBP13609.1"/>
    </source>
</evidence>